<evidence type="ECO:0000259" key="6">
    <source>
        <dbReference type="PROSITE" id="PS50968"/>
    </source>
</evidence>
<comment type="similarity">
    <text evidence="2">Belongs to the 2-oxoacid dehydrogenase family.</text>
</comment>
<evidence type="ECO:0000259" key="7">
    <source>
        <dbReference type="PROSITE" id="PS51826"/>
    </source>
</evidence>
<dbReference type="PANTHER" id="PTHR43178">
    <property type="entry name" value="DIHYDROLIPOAMIDE ACETYLTRANSFERASE COMPONENT OF PYRUVATE DEHYDROGENASE COMPLEX"/>
    <property type="match status" value="1"/>
</dbReference>
<organism evidence="8">
    <name type="scientific">marine metagenome</name>
    <dbReference type="NCBI Taxonomy" id="408172"/>
    <lineage>
        <taxon>unclassified sequences</taxon>
        <taxon>metagenomes</taxon>
        <taxon>ecological metagenomes</taxon>
    </lineage>
</organism>
<dbReference type="InterPro" id="IPR023213">
    <property type="entry name" value="CAT-like_dom_sf"/>
</dbReference>
<dbReference type="InterPro" id="IPR003016">
    <property type="entry name" value="2-oxoA_DH_lipoyl-BS"/>
</dbReference>
<dbReference type="GO" id="GO:0005737">
    <property type="term" value="C:cytoplasm"/>
    <property type="evidence" value="ECO:0007669"/>
    <property type="project" value="TreeGrafter"/>
</dbReference>
<evidence type="ECO:0000313" key="8">
    <source>
        <dbReference type="EMBL" id="SVB93823.1"/>
    </source>
</evidence>
<sequence length="277" mass="30795">MPKMGESITEGTIIEWRKKIGDIVEMDEILLEIGTDKVDSEIPSPTAGTIVEILAKPNDIMEVGTVIAKVETDSDAALVQKSTQSLVSEQKTEELVEDKIVEVPKAISPKTKPQSGEKKFFTPVVNKIAIENNIEIDELMTILGTGKGGRVTKVDVLNYLKSRLTVPSAKQSDMAQPLAVPPAFSRLDETVEMDNMRKLIAEHMRNSLDTSAHVYVMTEVDMSAIVNYVNKQEDTFYQREGYKLTYTPFIIRACVKALNSQPEMNASLEDSSIVYHK</sequence>
<evidence type="ECO:0000256" key="4">
    <source>
        <dbReference type="ARBA" id="ARBA00022823"/>
    </source>
</evidence>
<keyword evidence="5" id="KW-0012">Acyltransferase</keyword>
<dbReference type="AlphaFoldDB" id="A0A382I4Q5"/>
<evidence type="ECO:0000256" key="1">
    <source>
        <dbReference type="ARBA" id="ARBA00001938"/>
    </source>
</evidence>
<keyword evidence="3" id="KW-0808">Transferase</keyword>
<dbReference type="Gene3D" id="2.40.50.100">
    <property type="match status" value="1"/>
</dbReference>
<dbReference type="PROSITE" id="PS00189">
    <property type="entry name" value="LIPOYL"/>
    <property type="match status" value="1"/>
</dbReference>
<evidence type="ECO:0000256" key="3">
    <source>
        <dbReference type="ARBA" id="ARBA00022679"/>
    </source>
</evidence>
<feature type="domain" description="Lipoyl-binding" evidence="6">
    <location>
        <begin position="1"/>
        <end position="71"/>
    </location>
</feature>
<dbReference type="InterPro" id="IPR036625">
    <property type="entry name" value="E3-bd_dom_sf"/>
</dbReference>
<dbReference type="CDD" id="cd06849">
    <property type="entry name" value="lipoyl_domain"/>
    <property type="match status" value="1"/>
</dbReference>
<protein>
    <recommendedName>
        <fullName evidence="9">Dihydrolipoamide acetyltransferase component of pyruvate dehydrogenase complex</fullName>
    </recommendedName>
</protein>
<dbReference type="SUPFAM" id="SSF52777">
    <property type="entry name" value="CoA-dependent acyltransferases"/>
    <property type="match status" value="1"/>
</dbReference>
<dbReference type="PROSITE" id="PS51826">
    <property type="entry name" value="PSBD"/>
    <property type="match status" value="1"/>
</dbReference>
<feature type="domain" description="Peripheral subunit-binding (PSBD)" evidence="7">
    <location>
        <begin position="120"/>
        <end position="160"/>
    </location>
</feature>
<evidence type="ECO:0000256" key="2">
    <source>
        <dbReference type="ARBA" id="ARBA00007317"/>
    </source>
</evidence>
<name>A0A382I4Q5_9ZZZZ</name>
<dbReference type="InterPro" id="IPR050743">
    <property type="entry name" value="2-oxoacid_DH_E2_comp"/>
</dbReference>
<accession>A0A382I4Q5</accession>
<dbReference type="PROSITE" id="PS50968">
    <property type="entry name" value="BIOTINYL_LIPOYL"/>
    <property type="match status" value="1"/>
</dbReference>
<dbReference type="SUPFAM" id="SSF51230">
    <property type="entry name" value="Single hybrid motif"/>
    <property type="match status" value="1"/>
</dbReference>
<dbReference type="InterPro" id="IPR004167">
    <property type="entry name" value="PSBD"/>
</dbReference>
<dbReference type="InterPro" id="IPR001078">
    <property type="entry name" value="2-oxoacid_DH_actylTfrase"/>
</dbReference>
<dbReference type="Pfam" id="PF00198">
    <property type="entry name" value="2-oxoacid_dh"/>
    <property type="match status" value="1"/>
</dbReference>
<reference evidence="8" key="1">
    <citation type="submission" date="2018-05" db="EMBL/GenBank/DDBJ databases">
        <authorList>
            <person name="Lanie J.A."/>
            <person name="Ng W.-L."/>
            <person name="Kazmierczak K.M."/>
            <person name="Andrzejewski T.M."/>
            <person name="Davidsen T.M."/>
            <person name="Wayne K.J."/>
            <person name="Tettelin H."/>
            <person name="Glass J.I."/>
            <person name="Rusch D."/>
            <person name="Podicherti R."/>
            <person name="Tsui H.-C.T."/>
            <person name="Winkler M.E."/>
        </authorList>
    </citation>
    <scope>NUCLEOTIDE SEQUENCE</scope>
</reference>
<feature type="non-terminal residue" evidence="8">
    <location>
        <position position="277"/>
    </location>
</feature>
<dbReference type="SUPFAM" id="SSF47005">
    <property type="entry name" value="Peripheral subunit-binding domain of 2-oxo acid dehydrogenase complex"/>
    <property type="match status" value="1"/>
</dbReference>
<dbReference type="GO" id="GO:0031405">
    <property type="term" value="F:lipoic acid binding"/>
    <property type="evidence" value="ECO:0007669"/>
    <property type="project" value="TreeGrafter"/>
</dbReference>
<dbReference type="GO" id="GO:0016407">
    <property type="term" value="F:acetyltransferase activity"/>
    <property type="evidence" value="ECO:0007669"/>
    <property type="project" value="TreeGrafter"/>
</dbReference>
<evidence type="ECO:0008006" key="9">
    <source>
        <dbReference type="Google" id="ProtNLM"/>
    </source>
</evidence>
<dbReference type="Pfam" id="PF00364">
    <property type="entry name" value="Biotin_lipoyl"/>
    <property type="match status" value="1"/>
</dbReference>
<gene>
    <name evidence="8" type="ORF">METZ01_LOCUS246677</name>
</gene>
<keyword evidence="4" id="KW-0450">Lipoyl</keyword>
<dbReference type="PANTHER" id="PTHR43178:SF5">
    <property type="entry name" value="LIPOAMIDE ACYLTRANSFERASE COMPONENT OF BRANCHED-CHAIN ALPHA-KETO ACID DEHYDROGENASE COMPLEX, MITOCHONDRIAL"/>
    <property type="match status" value="1"/>
</dbReference>
<dbReference type="Pfam" id="PF02817">
    <property type="entry name" value="E3_binding"/>
    <property type="match status" value="1"/>
</dbReference>
<comment type="cofactor">
    <cofactor evidence="1">
        <name>(R)-lipoate</name>
        <dbReference type="ChEBI" id="CHEBI:83088"/>
    </cofactor>
</comment>
<dbReference type="InterPro" id="IPR000089">
    <property type="entry name" value="Biotin_lipoyl"/>
</dbReference>
<dbReference type="Gene3D" id="4.10.320.10">
    <property type="entry name" value="E3-binding domain"/>
    <property type="match status" value="1"/>
</dbReference>
<evidence type="ECO:0000256" key="5">
    <source>
        <dbReference type="ARBA" id="ARBA00023315"/>
    </source>
</evidence>
<dbReference type="InterPro" id="IPR011053">
    <property type="entry name" value="Single_hybrid_motif"/>
</dbReference>
<dbReference type="Gene3D" id="3.30.559.10">
    <property type="entry name" value="Chloramphenicol acetyltransferase-like domain"/>
    <property type="match status" value="1"/>
</dbReference>
<proteinExistence type="inferred from homology"/>
<dbReference type="EMBL" id="UINC01064803">
    <property type="protein sequence ID" value="SVB93823.1"/>
    <property type="molecule type" value="Genomic_DNA"/>
</dbReference>